<dbReference type="CDD" id="cd08420">
    <property type="entry name" value="PBP2_CysL_like"/>
    <property type="match status" value="1"/>
</dbReference>
<proteinExistence type="inferred from homology"/>
<evidence type="ECO:0000256" key="3">
    <source>
        <dbReference type="ARBA" id="ARBA00023125"/>
    </source>
</evidence>
<organism evidence="7">
    <name type="scientific">mine drainage metagenome</name>
    <dbReference type="NCBI Taxonomy" id="410659"/>
    <lineage>
        <taxon>unclassified sequences</taxon>
        <taxon>metagenomes</taxon>
        <taxon>ecological metagenomes</taxon>
    </lineage>
</organism>
<feature type="domain" description="HTH lysR-type" evidence="6">
    <location>
        <begin position="1"/>
        <end position="27"/>
    </location>
</feature>
<keyword evidence="4" id="KW-0804">Transcription</keyword>
<dbReference type="InterPro" id="IPR036388">
    <property type="entry name" value="WH-like_DNA-bd_sf"/>
</dbReference>
<accession>E6Q3P9</accession>
<dbReference type="EMBL" id="CABO01000025">
    <property type="protein sequence ID" value="CBI01810.1"/>
    <property type="molecule type" value="Genomic_DNA"/>
</dbReference>
<dbReference type="InterPro" id="IPR000847">
    <property type="entry name" value="LysR_HTH_N"/>
</dbReference>
<evidence type="ECO:0000259" key="6">
    <source>
        <dbReference type="PROSITE" id="PS50931"/>
    </source>
</evidence>
<dbReference type="AlphaFoldDB" id="E6Q3P9"/>
<evidence type="ECO:0000313" key="7">
    <source>
        <dbReference type="EMBL" id="CBI01810.1"/>
    </source>
</evidence>
<dbReference type="PANTHER" id="PTHR30126">
    <property type="entry name" value="HTH-TYPE TRANSCRIPTIONAL REGULATOR"/>
    <property type="match status" value="1"/>
</dbReference>
<evidence type="ECO:0000256" key="4">
    <source>
        <dbReference type="ARBA" id="ARBA00023163"/>
    </source>
</evidence>
<keyword evidence="2" id="KW-0805">Transcription regulation</keyword>
<dbReference type="SUPFAM" id="SSF53850">
    <property type="entry name" value="Periplasmic binding protein-like II"/>
    <property type="match status" value="1"/>
</dbReference>
<gene>
    <name evidence="7" type="ORF">CARN4_0802</name>
</gene>
<sequence>MSQQLATLASALGLTLFSREDGRPALTEAGQMVVERARGLIADAEALLREAEGYAAARSGRLDFAATRTIGTHLVPKLLAGFLRDRPEVEPRVRIANTHEVARLVLRGESLFGLVEGAIEEPQLETRPFAHDHLRLIVPPQHPFASRSSVGAAELARERFVSREPGSGTRDHGYDALRAAGVEPPIALELPSGEGIVRAVEAGLGIAVLSELVVERAISLDRVVAVAIDDLALERDFFVLSRRDRPLAPLAQAFITSLLGEPKVDRSKGSRSTALKHRRRRSGR</sequence>
<dbReference type="InterPro" id="IPR036390">
    <property type="entry name" value="WH_DNA-bd_sf"/>
</dbReference>
<dbReference type="GO" id="GO:0003700">
    <property type="term" value="F:DNA-binding transcription factor activity"/>
    <property type="evidence" value="ECO:0007669"/>
    <property type="project" value="InterPro"/>
</dbReference>
<dbReference type="GO" id="GO:0000976">
    <property type="term" value="F:transcription cis-regulatory region binding"/>
    <property type="evidence" value="ECO:0007669"/>
    <property type="project" value="TreeGrafter"/>
</dbReference>
<dbReference type="PANTHER" id="PTHR30126:SF39">
    <property type="entry name" value="HTH-TYPE TRANSCRIPTIONAL REGULATOR CYSL"/>
    <property type="match status" value="1"/>
</dbReference>
<evidence type="ECO:0000256" key="1">
    <source>
        <dbReference type="ARBA" id="ARBA00009437"/>
    </source>
</evidence>
<dbReference type="SUPFAM" id="SSF46785">
    <property type="entry name" value="Winged helix' DNA-binding domain"/>
    <property type="match status" value="1"/>
</dbReference>
<dbReference type="Pfam" id="PF03466">
    <property type="entry name" value="LysR_substrate"/>
    <property type="match status" value="1"/>
</dbReference>
<name>E6Q3P9_9ZZZZ</name>
<comment type="similarity">
    <text evidence="1">Belongs to the LysR transcriptional regulatory family.</text>
</comment>
<comment type="caution">
    <text evidence="7">The sequence shown here is derived from an EMBL/GenBank/DDBJ whole genome shotgun (WGS) entry which is preliminary data.</text>
</comment>
<reference evidence="7" key="1">
    <citation type="submission" date="2009-10" db="EMBL/GenBank/DDBJ databases">
        <title>Diversity of trophic interactions inside an arsenic-rich microbial ecosystem.</title>
        <authorList>
            <person name="Bertin P.N."/>
            <person name="Heinrich-Salmeron A."/>
            <person name="Pelletier E."/>
            <person name="Goulhen-Chollet F."/>
            <person name="Arsene-Ploetze F."/>
            <person name="Gallien S."/>
            <person name="Calteau A."/>
            <person name="Vallenet D."/>
            <person name="Casiot C."/>
            <person name="Chane-Woon-Ming B."/>
            <person name="Giloteaux L."/>
            <person name="Barakat M."/>
            <person name="Bonnefoy V."/>
            <person name="Bruneel O."/>
            <person name="Chandler M."/>
            <person name="Cleiss J."/>
            <person name="Duran R."/>
            <person name="Elbaz-Poulichet F."/>
            <person name="Fonknechten N."/>
            <person name="Lauga B."/>
            <person name="Mornico D."/>
            <person name="Ortet P."/>
            <person name="Schaeffer C."/>
            <person name="Siguier P."/>
            <person name="Alexander Thil Smith A."/>
            <person name="Van Dorsselaer A."/>
            <person name="Weissenbach J."/>
            <person name="Medigue C."/>
            <person name="Le Paslier D."/>
        </authorList>
    </citation>
    <scope>NUCLEOTIDE SEQUENCE</scope>
</reference>
<feature type="region of interest" description="Disordered" evidence="5">
    <location>
        <begin position="263"/>
        <end position="284"/>
    </location>
</feature>
<protein>
    <submittedName>
        <fullName evidence="7">Putative RuBisCO transcriptional regulator</fullName>
    </submittedName>
</protein>
<feature type="compositionally biased region" description="Basic residues" evidence="5">
    <location>
        <begin position="274"/>
        <end position="284"/>
    </location>
</feature>
<dbReference type="InterPro" id="IPR005119">
    <property type="entry name" value="LysR_subst-bd"/>
</dbReference>
<dbReference type="Gene3D" id="1.10.10.10">
    <property type="entry name" value="Winged helix-like DNA-binding domain superfamily/Winged helix DNA-binding domain"/>
    <property type="match status" value="1"/>
</dbReference>
<dbReference type="Gene3D" id="3.40.190.290">
    <property type="match status" value="1"/>
</dbReference>
<keyword evidence="3" id="KW-0238">DNA-binding</keyword>
<dbReference type="PROSITE" id="PS50931">
    <property type="entry name" value="HTH_LYSR"/>
    <property type="match status" value="1"/>
</dbReference>
<evidence type="ECO:0000256" key="5">
    <source>
        <dbReference type="SAM" id="MobiDB-lite"/>
    </source>
</evidence>
<evidence type="ECO:0000256" key="2">
    <source>
        <dbReference type="ARBA" id="ARBA00023015"/>
    </source>
</evidence>